<comment type="catalytic activity">
    <reaction evidence="1">
        <text>Hydrolysis of terminal non-reducing N-acetyl-D-hexosamine residues in N-acetyl-beta-D-hexosaminides.</text>
        <dbReference type="EC" id="3.2.1.52"/>
    </reaction>
</comment>
<dbReference type="EC" id="3.2.1.52" evidence="3"/>
<keyword evidence="5 6" id="KW-0326">Glycosidase</keyword>
<dbReference type="Gene3D" id="3.40.50.1700">
    <property type="entry name" value="Glycoside hydrolase family 3 C-terminal domain"/>
    <property type="match status" value="1"/>
</dbReference>
<name>A0ABV6LK25_9BACI</name>
<dbReference type="InterPro" id="IPR036881">
    <property type="entry name" value="Glyco_hydro_3_C_sf"/>
</dbReference>
<dbReference type="Proteomes" id="UP001589836">
    <property type="component" value="Unassembled WGS sequence"/>
</dbReference>
<sequence length="595" mass="65378">MSRLNNNSKPEQTKVESQFSSPSKVNNQPLEKEDIKNFHSQNEETKKQMTSFLLSQMTPEEKIGQLVMPSTHDEQNLMPNELTKKLIQKYKVGSVIIYGSSDSSSLAEYNNQLQKWAYETRLPIPLFTTTDLEYGVAQHVTDGTAFPRQMGLGATWQPALAEKAASIIAKEARAIGFNWNYSPVADVNTNPSNPVIGVRSFSEQTSLVSDMAEAMVLGHQSNRVMATAKHFPGHGDTEVDSHLGLAKVTYSKETLASVHLPPFQRTIDAGVDSIMTAHVIIEAIDPDLPATLSKKVLTGLLREELGFNGIIVTDAMSMHAIQKHFGAGQAAVMAVQAGADIVMATGSFDEQIETYETLLTAYKTGALSHERIHHSLERILMKKMDYQLFADRYTSPSEAKQVTNEPSHKQAAREIANQSITLLRNDGALPFSNQASETTLVVGPIIYSKDTHVLNIAKSIERHTSGTVTTCLTNTDNPTEEEIKHALNQAQNVDRIIVATFSSSSLPEGQRKLVNALVKLDKPVVAISLGLPYDIKHFPQVNAYLATYALDRWGSPIDSSILKAVDVLFGEQPGGKLSVSIDGQYPLQFGLQYNQ</sequence>
<dbReference type="GO" id="GO:0016787">
    <property type="term" value="F:hydrolase activity"/>
    <property type="evidence" value="ECO:0007669"/>
    <property type="project" value="UniProtKB-KW"/>
</dbReference>
<dbReference type="InterPro" id="IPR050226">
    <property type="entry name" value="NagZ_Beta-hexosaminidase"/>
</dbReference>
<feature type="domain" description="Glycoside hydrolase family 3 C-terminal" evidence="9">
    <location>
        <begin position="420"/>
        <end position="582"/>
    </location>
</feature>
<dbReference type="PANTHER" id="PTHR30480">
    <property type="entry name" value="BETA-HEXOSAMINIDASE-RELATED"/>
    <property type="match status" value="1"/>
</dbReference>
<dbReference type="RefSeq" id="WP_377345273.1">
    <property type="nucleotide sequence ID" value="NZ_JBHLTP010000003.1"/>
</dbReference>
<organism evidence="10 11">
    <name type="scientific">Pontibacillus salicampi</name>
    <dbReference type="NCBI Taxonomy" id="1449801"/>
    <lineage>
        <taxon>Bacteria</taxon>
        <taxon>Bacillati</taxon>
        <taxon>Bacillota</taxon>
        <taxon>Bacilli</taxon>
        <taxon>Bacillales</taxon>
        <taxon>Bacillaceae</taxon>
        <taxon>Pontibacillus</taxon>
    </lineage>
</organism>
<dbReference type="EMBL" id="JBHLTP010000003">
    <property type="protein sequence ID" value="MFC0522744.1"/>
    <property type="molecule type" value="Genomic_DNA"/>
</dbReference>
<evidence type="ECO:0000256" key="5">
    <source>
        <dbReference type="ARBA" id="ARBA00023295"/>
    </source>
</evidence>
<feature type="compositionally biased region" description="Polar residues" evidence="7">
    <location>
        <begin position="1"/>
        <end position="29"/>
    </location>
</feature>
<evidence type="ECO:0000256" key="3">
    <source>
        <dbReference type="ARBA" id="ARBA00012663"/>
    </source>
</evidence>
<evidence type="ECO:0000313" key="11">
    <source>
        <dbReference type="Proteomes" id="UP001589836"/>
    </source>
</evidence>
<comment type="caution">
    <text evidence="10">The sequence shown here is derived from an EMBL/GenBank/DDBJ whole genome shotgun (WGS) entry which is preliminary data.</text>
</comment>
<proteinExistence type="inferred from homology"/>
<gene>
    <name evidence="10" type="ORF">ACFFGV_03960</name>
</gene>
<dbReference type="PANTHER" id="PTHR30480:SF13">
    <property type="entry name" value="BETA-HEXOSAMINIDASE"/>
    <property type="match status" value="1"/>
</dbReference>
<keyword evidence="11" id="KW-1185">Reference proteome</keyword>
<evidence type="ECO:0000313" key="10">
    <source>
        <dbReference type="EMBL" id="MFC0522744.1"/>
    </source>
</evidence>
<evidence type="ECO:0000256" key="2">
    <source>
        <dbReference type="ARBA" id="ARBA00005336"/>
    </source>
</evidence>
<feature type="domain" description="Glycoside hydrolase family 3 N-terminal" evidence="8">
    <location>
        <begin position="60"/>
        <end position="380"/>
    </location>
</feature>
<dbReference type="PROSITE" id="PS00775">
    <property type="entry name" value="GLYCOSYL_HYDROL_F3"/>
    <property type="match status" value="1"/>
</dbReference>
<evidence type="ECO:0000259" key="9">
    <source>
        <dbReference type="Pfam" id="PF01915"/>
    </source>
</evidence>
<evidence type="ECO:0000256" key="7">
    <source>
        <dbReference type="SAM" id="MobiDB-lite"/>
    </source>
</evidence>
<dbReference type="Pfam" id="PF00933">
    <property type="entry name" value="Glyco_hydro_3"/>
    <property type="match status" value="1"/>
</dbReference>
<evidence type="ECO:0000256" key="1">
    <source>
        <dbReference type="ARBA" id="ARBA00001231"/>
    </source>
</evidence>
<dbReference type="SUPFAM" id="SSF52279">
    <property type="entry name" value="Beta-D-glucan exohydrolase, C-terminal domain"/>
    <property type="match status" value="1"/>
</dbReference>
<comment type="similarity">
    <text evidence="2 6">Belongs to the glycosyl hydrolase 3 family.</text>
</comment>
<dbReference type="InterPro" id="IPR036962">
    <property type="entry name" value="Glyco_hydro_3_N_sf"/>
</dbReference>
<keyword evidence="4 6" id="KW-0378">Hydrolase</keyword>
<dbReference type="SUPFAM" id="SSF51445">
    <property type="entry name" value="(Trans)glycosidases"/>
    <property type="match status" value="1"/>
</dbReference>
<evidence type="ECO:0000256" key="6">
    <source>
        <dbReference type="RuleBase" id="RU361161"/>
    </source>
</evidence>
<feature type="region of interest" description="Disordered" evidence="7">
    <location>
        <begin position="1"/>
        <end position="30"/>
    </location>
</feature>
<evidence type="ECO:0000259" key="8">
    <source>
        <dbReference type="Pfam" id="PF00933"/>
    </source>
</evidence>
<protein>
    <recommendedName>
        <fullName evidence="3">beta-N-acetylhexosaminidase</fullName>
        <ecNumber evidence="3">3.2.1.52</ecNumber>
    </recommendedName>
</protein>
<dbReference type="Pfam" id="PF01915">
    <property type="entry name" value="Glyco_hydro_3_C"/>
    <property type="match status" value="1"/>
</dbReference>
<dbReference type="InterPro" id="IPR019800">
    <property type="entry name" value="Glyco_hydro_3_AS"/>
</dbReference>
<evidence type="ECO:0000256" key="4">
    <source>
        <dbReference type="ARBA" id="ARBA00022801"/>
    </source>
</evidence>
<reference evidence="10 11" key="1">
    <citation type="submission" date="2024-09" db="EMBL/GenBank/DDBJ databases">
        <authorList>
            <person name="Sun Q."/>
            <person name="Mori K."/>
        </authorList>
    </citation>
    <scope>NUCLEOTIDE SEQUENCE [LARGE SCALE GENOMIC DNA]</scope>
    <source>
        <strain evidence="10 11">NCAIM B.02529</strain>
    </source>
</reference>
<dbReference type="InterPro" id="IPR001764">
    <property type="entry name" value="Glyco_hydro_3_N"/>
</dbReference>
<dbReference type="InterPro" id="IPR017853">
    <property type="entry name" value="GH"/>
</dbReference>
<accession>A0ABV6LK25</accession>
<dbReference type="InterPro" id="IPR002772">
    <property type="entry name" value="Glyco_hydro_3_C"/>
</dbReference>
<dbReference type="Gene3D" id="3.20.20.300">
    <property type="entry name" value="Glycoside hydrolase, family 3, N-terminal domain"/>
    <property type="match status" value="1"/>
</dbReference>
<dbReference type="PRINTS" id="PR00133">
    <property type="entry name" value="GLHYDRLASE3"/>
</dbReference>